<dbReference type="InterPro" id="IPR023753">
    <property type="entry name" value="FAD/NAD-binding_dom"/>
</dbReference>
<evidence type="ECO:0000313" key="7">
    <source>
        <dbReference type="EMBL" id="GAI03864.1"/>
    </source>
</evidence>
<feature type="non-terminal residue" evidence="7">
    <location>
        <position position="223"/>
    </location>
</feature>
<evidence type="ECO:0000256" key="4">
    <source>
        <dbReference type="ARBA" id="ARBA00023157"/>
    </source>
</evidence>
<proteinExistence type="predicted"/>
<dbReference type="SUPFAM" id="SSF51905">
    <property type="entry name" value="FAD/NAD(P)-binding domain"/>
    <property type="match status" value="1"/>
</dbReference>
<dbReference type="Gene3D" id="3.50.50.60">
    <property type="entry name" value="FAD/NAD(P)-binding domain"/>
    <property type="match status" value="2"/>
</dbReference>
<keyword evidence="3" id="KW-0560">Oxidoreductase</keyword>
<accession>X1MBX9</accession>
<dbReference type="GO" id="GO:0016668">
    <property type="term" value="F:oxidoreductase activity, acting on a sulfur group of donors, NAD(P) as acceptor"/>
    <property type="evidence" value="ECO:0007669"/>
    <property type="project" value="UniProtKB-ARBA"/>
</dbReference>
<dbReference type="AlphaFoldDB" id="X1MBX9"/>
<gene>
    <name evidence="7" type="ORF">S06H3_19135</name>
</gene>
<keyword evidence="4" id="KW-1015">Disulfide bond</keyword>
<evidence type="ECO:0000256" key="5">
    <source>
        <dbReference type="ARBA" id="ARBA00023284"/>
    </source>
</evidence>
<keyword evidence="2" id="KW-0274">FAD</keyword>
<evidence type="ECO:0000256" key="1">
    <source>
        <dbReference type="ARBA" id="ARBA00022630"/>
    </source>
</evidence>
<dbReference type="EMBL" id="BARV01009764">
    <property type="protein sequence ID" value="GAI03864.1"/>
    <property type="molecule type" value="Genomic_DNA"/>
</dbReference>
<feature type="domain" description="FAD/NAD(P)-binding" evidence="6">
    <location>
        <begin position="3"/>
        <end position="210"/>
    </location>
</feature>
<dbReference type="InterPro" id="IPR050097">
    <property type="entry name" value="Ferredoxin-NADP_redctase_2"/>
</dbReference>
<evidence type="ECO:0000256" key="3">
    <source>
        <dbReference type="ARBA" id="ARBA00023002"/>
    </source>
</evidence>
<keyword evidence="1" id="KW-0285">Flavoprotein</keyword>
<protein>
    <recommendedName>
        <fullName evidence="6">FAD/NAD(P)-binding domain-containing protein</fullName>
    </recommendedName>
</protein>
<organism evidence="7">
    <name type="scientific">marine sediment metagenome</name>
    <dbReference type="NCBI Taxonomy" id="412755"/>
    <lineage>
        <taxon>unclassified sequences</taxon>
        <taxon>metagenomes</taxon>
        <taxon>ecological metagenomes</taxon>
    </lineage>
</organism>
<dbReference type="PRINTS" id="PR00368">
    <property type="entry name" value="FADPNR"/>
</dbReference>
<dbReference type="InterPro" id="IPR008255">
    <property type="entry name" value="Pyr_nucl-diS_OxRdtase_2_AS"/>
</dbReference>
<dbReference type="PRINTS" id="PR00469">
    <property type="entry name" value="PNDRDTASEII"/>
</dbReference>
<keyword evidence="5" id="KW-0676">Redox-active center</keyword>
<reference evidence="7" key="1">
    <citation type="journal article" date="2014" name="Front. Microbiol.">
        <title>High frequency of phylogenetically diverse reductive dehalogenase-homologous genes in deep subseafloor sedimentary metagenomes.</title>
        <authorList>
            <person name="Kawai M."/>
            <person name="Futagami T."/>
            <person name="Toyoda A."/>
            <person name="Takaki Y."/>
            <person name="Nishi S."/>
            <person name="Hori S."/>
            <person name="Arai W."/>
            <person name="Tsubouchi T."/>
            <person name="Morono Y."/>
            <person name="Uchiyama I."/>
            <person name="Ito T."/>
            <person name="Fujiyama A."/>
            <person name="Inagaki F."/>
            <person name="Takami H."/>
        </authorList>
    </citation>
    <scope>NUCLEOTIDE SEQUENCE</scope>
    <source>
        <strain evidence="7">Expedition CK06-06</strain>
    </source>
</reference>
<dbReference type="Pfam" id="PF07992">
    <property type="entry name" value="Pyr_redox_2"/>
    <property type="match status" value="1"/>
</dbReference>
<dbReference type="InterPro" id="IPR036188">
    <property type="entry name" value="FAD/NAD-bd_sf"/>
</dbReference>
<evidence type="ECO:0000259" key="6">
    <source>
        <dbReference type="Pfam" id="PF07992"/>
    </source>
</evidence>
<evidence type="ECO:0000256" key="2">
    <source>
        <dbReference type="ARBA" id="ARBA00022827"/>
    </source>
</evidence>
<name>X1MBX9_9ZZZZ</name>
<dbReference type="PANTHER" id="PTHR48105">
    <property type="entry name" value="THIOREDOXIN REDUCTASE 1-RELATED-RELATED"/>
    <property type="match status" value="1"/>
</dbReference>
<comment type="caution">
    <text evidence="7">The sequence shown here is derived from an EMBL/GenBank/DDBJ whole genome shotgun (WGS) entry which is preliminary data.</text>
</comment>
<sequence length="223" mass="24242">MHDLIIVGAGPAGITASVYAARKRMNFLVITRDIGGQAALSYDIKNYIGYQFITGPALAQKFREHMEQFNVEVKEGESVTSISKEGNIVKVKTDKGEYTTKTAIIASGRVPRKLGVEGEEEFKNRGVTYCATCDAPLFADNEVAVIGGGNSALDAALQLIKIAKKIYLINIAPTLRADPIMVEKAKNSEKVVIYNSTKVEKIIGDTFAKGIKISREGKRDLTV</sequence>
<dbReference type="PROSITE" id="PS00573">
    <property type="entry name" value="PYRIDINE_REDOX_2"/>
    <property type="match status" value="1"/>
</dbReference>